<dbReference type="SUPFAM" id="SSF53756">
    <property type="entry name" value="UDP-Glycosyltransferase/glycogen phosphorylase"/>
    <property type="match status" value="1"/>
</dbReference>
<keyword evidence="1" id="KW-0328">Glycosyltransferase</keyword>
<dbReference type="InterPro" id="IPR001296">
    <property type="entry name" value="Glyco_trans_1"/>
</dbReference>
<keyword evidence="5" id="KW-1185">Reference proteome</keyword>
<dbReference type="GO" id="GO:0016757">
    <property type="term" value="F:glycosyltransferase activity"/>
    <property type="evidence" value="ECO:0007669"/>
    <property type="project" value="UniProtKB-KW"/>
</dbReference>
<dbReference type="Proteomes" id="UP000051673">
    <property type="component" value="Unassembled WGS sequence"/>
</dbReference>
<evidence type="ECO:0000313" key="5">
    <source>
        <dbReference type="Proteomes" id="UP000051673"/>
    </source>
</evidence>
<keyword evidence="2 4" id="KW-0808">Transferase</keyword>
<organism evidence="4 5">
    <name type="scientific">Weissella minor</name>
    <dbReference type="NCBI Taxonomy" id="1620"/>
    <lineage>
        <taxon>Bacteria</taxon>
        <taxon>Bacillati</taxon>
        <taxon>Bacillota</taxon>
        <taxon>Bacilli</taxon>
        <taxon>Lactobacillales</taxon>
        <taxon>Lactobacillaceae</taxon>
        <taxon>Weissella</taxon>
    </lineage>
</organism>
<name>A0A0R2JFQ8_9LACO</name>
<gene>
    <name evidence="4" type="ORF">IV67_GL001258</name>
</gene>
<dbReference type="OrthoDB" id="9765175at2"/>
<dbReference type="RefSeq" id="WP_057789111.1">
    <property type="nucleotide sequence ID" value="NZ_JQCD01000031.1"/>
</dbReference>
<dbReference type="Pfam" id="PF00534">
    <property type="entry name" value="Glycos_transf_1"/>
    <property type="match status" value="1"/>
</dbReference>
<protein>
    <submittedName>
        <fullName evidence="4">Glycosyltransferase</fullName>
    </submittedName>
</protein>
<evidence type="ECO:0000259" key="3">
    <source>
        <dbReference type="Pfam" id="PF00534"/>
    </source>
</evidence>
<evidence type="ECO:0000256" key="2">
    <source>
        <dbReference type="ARBA" id="ARBA00022679"/>
    </source>
</evidence>
<evidence type="ECO:0000256" key="1">
    <source>
        <dbReference type="ARBA" id="ARBA00022676"/>
    </source>
</evidence>
<dbReference type="PATRIC" id="fig|1620.3.peg.1272"/>
<sequence length="484" mass="55322">MNFFINQAMGIGNSGVEHAQFYRAKRLDQAGLPYRYIFLNFVPELHKAMAHWNLQDEQVLNLWEYLVLGDDYLKTGLKHRRPAGESELVVDRTNTHRKRENVTDAGIRFVEHMVKGPDKHDPENEILQVSRYRVELFNEDTGERKVMYEVIDDPHLKAVVRNIHLFNQDGEHMFFRSLNGLHRFFFEKLDAAFGHQSTFIIDRGEFADDVLMRDRIPNSKIVYIVHADQLANRDDPKYPLWNDHYEYMLEHMDAVDAVVTATKRQREDILVDFPDAGNKVVAIPVGGVRDQSASVDAAVDMHTPIRFITASRLAAEKHVDIAVKAVAKLHEERGVDVVFDIYGQGEKKAEIEQVIKDANAESYITMKGLSNDLDNIYPDYDAFISTSFSEGFGLTYIEALNAALPVVTFDARFGAQELVQDGFNGFLQPLKREDESFNIAQIVLGLERLLDADYGQLKQNTQTSVEDFQDHVTAAKWEELLNAL</sequence>
<dbReference type="Gene3D" id="3.40.50.2000">
    <property type="entry name" value="Glycogen Phosphorylase B"/>
    <property type="match status" value="2"/>
</dbReference>
<dbReference type="PANTHER" id="PTHR12526">
    <property type="entry name" value="GLYCOSYLTRANSFERASE"/>
    <property type="match status" value="1"/>
</dbReference>
<dbReference type="EMBL" id="JQCD01000031">
    <property type="protein sequence ID" value="KRN76206.1"/>
    <property type="molecule type" value="Genomic_DNA"/>
</dbReference>
<evidence type="ECO:0000313" key="4">
    <source>
        <dbReference type="EMBL" id="KRN76206.1"/>
    </source>
</evidence>
<dbReference type="STRING" id="1620.IV67_GL001258"/>
<accession>A0A0R2JFQ8</accession>
<feature type="domain" description="Glycosyl transferase family 1" evidence="3">
    <location>
        <begin position="303"/>
        <end position="431"/>
    </location>
</feature>
<reference evidence="4 5" key="1">
    <citation type="journal article" date="2015" name="Genome Announc.">
        <title>Expanding the biotechnology potential of lactobacilli through comparative genomics of 213 strains and associated genera.</title>
        <authorList>
            <person name="Sun Z."/>
            <person name="Harris H.M."/>
            <person name="McCann A."/>
            <person name="Guo C."/>
            <person name="Argimon S."/>
            <person name="Zhang W."/>
            <person name="Yang X."/>
            <person name="Jeffery I.B."/>
            <person name="Cooney J.C."/>
            <person name="Kagawa T.F."/>
            <person name="Liu W."/>
            <person name="Song Y."/>
            <person name="Salvetti E."/>
            <person name="Wrobel A."/>
            <person name="Rasinkangas P."/>
            <person name="Parkhill J."/>
            <person name="Rea M.C."/>
            <person name="O'Sullivan O."/>
            <person name="Ritari J."/>
            <person name="Douillard F.P."/>
            <person name="Paul Ross R."/>
            <person name="Yang R."/>
            <person name="Briner A.E."/>
            <person name="Felis G.E."/>
            <person name="de Vos W.M."/>
            <person name="Barrangou R."/>
            <person name="Klaenhammer T.R."/>
            <person name="Caufield P.W."/>
            <person name="Cui Y."/>
            <person name="Zhang H."/>
            <person name="O'Toole P.W."/>
        </authorList>
    </citation>
    <scope>NUCLEOTIDE SEQUENCE [LARGE SCALE GENOMIC DNA]</scope>
    <source>
        <strain evidence="4 5">DSM 20014</strain>
    </source>
</reference>
<dbReference type="PANTHER" id="PTHR12526:SF629">
    <property type="entry name" value="TEICHURONIC ACID BIOSYNTHESIS GLYCOSYLTRANSFERASE TUAH-RELATED"/>
    <property type="match status" value="1"/>
</dbReference>
<proteinExistence type="predicted"/>
<dbReference type="AlphaFoldDB" id="A0A0R2JFQ8"/>
<comment type="caution">
    <text evidence="4">The sequence shown here is derived from an EMBL/GenBank/DDBJ whole genome shotgun (WGS) entry which is preliminary data.</text>
</comment>